<dbReference type="Proteomes" id="UP000838756">
    <property type="component" value="Unassembled WGS sequence"/>
</dbReference>
<dbReference type="EMBL" id="CAKXAJ010010007">
    <property type="protein sequence ID" value="CAH2211365.1"/>
    <property type="molecule type" value="Genomic_DNA"/>
</dbReference>
<dbReference type="AlphaFoldDB" id="A0A8S4QPT8"/>
<evidence type="ECO:0000313" key="1">
    <source>
        <dbReference type="EMBL" id="CAH2211365.1"/>
    </source>
</evidence>
<sequence>FAHCYCLVFKYFPAKRWVSKSSLSW</sequence>
<accession>A0A8S4QPT8</accession>
<name>A0A8S4QPT8_9NEOP</name>
<comment type="caution">
    <text evidence="1">The sequence shown here is derived from an EMBL/GenBank/DDBJ whole genome shotgun (WGS) entry which is preliminary data.</text>
</comment>
<organism evidence="1 2">
    <name type="scientific">Pararge aegeria aegeria</name>
    <dbReference type="NCBI Taxonomy" id="348720"/>
    <lineage>
        <taxon>Eukaryota</taxon>
        <taxon>Metazoa</taxon>
        <taxon>Ecdysozoa</taxon>
        <taxon>Arthropoda</taxon>
        <taxon>Hexapoda</taxon>
        <taxon>Insecta</taxon>
        <taxon>Pterygota</taxon>
        <taxon>Neoptera</taxon>
        <taxon>Endopterygota</taxon>
        <taxon>Lepidoptera</taxon>
        <taxon>Glossata</taxon>
        <taxon>Ditrysia</taxon>
        <taxon>Papilionoidea</taxon>
        <taxon>Nymphalidae</taxon>
        <taxon>Satyrinae</taxon>
        <taxon>Satyrini</taxon>
        <taxon>Parargina</taxon>
        <taxon>Pararge</taxon>
    </lineage>
</organism>
<gene>
    <name evidence="1" type="primary">jg22555</name>
    <name evidence="1" type="ORF">PAEG_LOCUS3182</name>
</gene>
<reference evidence="1" key="1">
    <citation type="submission" date="2022-03" db="EMBL/GenBank/DDBJ databases">
        <authorList>
            <person name="Lindestad O."/>
        </authorList>
    </citation>
    <scope>NUCLEOTIDE SEQUENCE</scope>
</reference>
<feature type="non-terminal residue" evidence="1">
    <location>
        <position position="1"/>
    </location>
</feature>
<proteinExistence type="predicted"/>
<protein>
    <submittedName>
        <fullName evidence="1">Jg22555 protein</fullName>
    </submittedName>
</protein>
<evidence type="ECO:0000313" key="2">
    <source>
        <dbReference type="Proteomes" id="UP000838756"/>
    </source>
</evidence>
<keyword evidence="2" id="KW-1185">Reference proteome</keyword>